<comment type="subunit">
    <text evidence="12">Homodimer.</text>
</comment>
<keyword evidence="4 12" id="KW-0808">Transferase</keyword>
<evidence type="ECO:0000256" key="2">
    <source>
        <dbReference type="ARBA" id="ARBA00012035"/>
    </source>
</evidence>
<name>A0A7T7XN28_9SPIR</name>
<feature type="binding site" evidence="12">
    <location>
        <begin position="11"/>
        <end position="13"/>
    </location>
    <ligand>
        <name>substrate</name>
    </ligand>
</feature>
<dbReference type="GO" id="GO:0046872">
    <property type="term" value="F:metal ion binding"/>
    <property type="evidence" value="ECO:0007669"/>
    <property type="project" value="UniProtKB-KW"/>
</dbReference>
<comment type="cofactor">
    <cofactor evidence="12">
        <name>Mg(2+)</name>
        <dbReference type="ChEBI" id="CHEBI:18420"/>
    </cofactor>
    <text evidence="12">Requires a divalent cation, most likely magnesium in vivo, as an electrophilic catalyst to aid phosphoryl group transfer. It is the chelate of the metal and the nucleotide that is the actual substrate.</text>
</comment>
<keyword evidence="8 12" id="KW-0067">ATP-binding</keyword>
<feature type="binding site" evidence="12">
    <location>
        <position position="286"/>
    </location>
    <ligand>
        <name>K(+)</name>
        <dbReference type="ChEBI" id="CHEBI:29103"/>
    </ligand>
</feature>
<dbReference type="PANTHER" id="PTHR10584">
    <property type="entry name" value="SUGAR KINASE"/>
    <property type="match status" value="1"/>
</dbReference>
<feature type="binding site" evidence="12">
    <location>
        <position position="292"/>
    </location>
    <ligand>
        <name>K(+)</name>
        <dbReference type="ChEBI" id="CHEBI:29103"/>
    </ligand>
</feature>
<dbReference type="GO" id="GO:0005829">
    <property type="term" value="C:cytosol"/>
    <property type="evidence" value="ECO:0007669"/>
    <property type="project" value="TreeGrafter"/>
</dbReference>
<dbReference type="PANTHER" id="PTHR10584:SF166">
    <property type="entry name" value="RIBOKINASE"/>
    <property type="match status" value="1"/>
</dbReference>
<feature type="binding site" evidence="12">
    <location>
        <position position="249"/>
    </location>
    <ligand>
        <name>K(+)</name>
        <dbReference type="ChEBI" id="CHEBI:29103"/>
    </ligand>
</feature>
<evidence type="ECO:0000256" key="11">
    <source>
        <dbReference type="ARBA" id="ARBA00023277"/>
    </source>
</evidence>
<evidence type="ECO:0000256" key="10">
    <source>
        <dbReference type="ARBA" id="ARBA00022958"/>
    </source>
</evidence>
<feature type="binding site" evidence="12">
    <location>
        <position position="253"/>
    </location>
    <ligand>
        <name>substrate</name>
    </ligand>
</feature>
<dbReference type="RefSeq" id="WP_215626679.1">
    <property type="nucleotide sequence ID" value="NZ_CP067089.2"/>
</dbReference>
<comment type="pathway">
    <text evidence="12">Carbohydrate metabolism; D-ribose degradation; D-ribose 5-phosphate from beta-D-ribopyranose: step 2/2.</text>
</comment>
<organism evidence="14 15">
    <name type="scientific">Breznakiella homolactica</name>
    <dbReference type="NCBI Taxonomy" id="2798577"/>
    <lineage>
        <taxon>Bacteria</taxon>
        <taxon>Pseudomonadati</taxon>
        <taxon>Spirochaetota</taxon>
        <taxon>Spirochaetia</taxon>
        <taxon>Spirochaetales</taxon>
        <taxon>Breznakiellaceae</taxon>
        <taxon>Breznakiella</taxon>
    </lineage>
</organism>
<dbReference type="InterPro" id="IPR011611">
    <property type="entry name" value="PfkB_dom"/>
</dbReference>
<keyword evidence="5 12" id="KW-0479">Metal-binding</keyword>
<feature type="binding site" evidence="12">
    <location>
        <position position="247"/>
    </location>
    <ligand>
        <name>K(+)</name>
        <dbReference type="ChEBI" id="CHEBI:29103"/>
    </ligand>
</feature>
<evidence type="ECO:0000256" key="12">
    <source>
        <dbReference type="HAMAP-Rule" id="MF_01987"/>
    </source>
</evidence>
<dbReference type="HAMAP" id="MF_01987">
    <property type="entry name" value="Ribokinase"/>
    <property type="match status" value="1"/>
</dbReference>
<reference evidence="14" key="1">
    <citation type="submission" date="2021-01" db="EMBL/GenBank/DDBJ databases">
        <title>Description of Breznakiella homolactica.</title>
        <authorList>
            <person name="Song Y."/>
            <person name="Brune A."/>
        </authorList>
    </citation>
    <scope>NUCLEOTIDE SEQUENCE</scope>
    <source>
        <strain evidence="14">RmG30</strain>
    </source>
</reference>
<dbReference type="Gene3D" id="3.40.1190.20">
    <property type="match status" value="1"/>
</dbReference>
<protein>
    <recommendedName>
        <fullName evidence="3 12">Ribokinase</fullName>
        <shortName evidence="12">RK</shortName>
        <ecNumber evidence="2 12">2.7.1.15</ecNumber>
    </recommendedName>
</protein>
<feature type="binding site" evidence="12">
    <location>
        <begin position="221"/>
        <end position="226"/>
    </location>
    <ligand>
        <name>ATP</name>
        <dbReference type="ChEBI" id="CHEBI:30616"/>
    </ligand>
</feature>
<comment type="subcellular location">
    <subcellularLocation>
        <location evidence="12">Cytoplasm</location>
    </subcellularLocation>
</comment>
<dbReference type="InterPro" id="IPR002173">
    <property type="entry name" value="Carboh/pur_kinase_PfkB_CS"/>
</dbReference>
<keyword evidence="15" id="KW-1185">Reference proteome</keyword>
<evidence type="ECO:0000256" key="3">
    <source>
        <dbReference type="ARBA" id="ARBA00016943"/>
    </source>
</evidence>
<dbReference type="InterPro" id="IPR011877">
    <property type="entry name" value="Ribokinase"/>
</dbReference>
<feature type="domain" description="Carbohydrate kinase PfkB" evidence="13">
    <location>
        <begin position="1"/>
        <end position="295"/>
    </location>
</feature>
<dbReference type="AlphaFoldDB" id="A0A7T7XN28"/>
<accession>A0A7T7XN28</accession>
<comment type="caution">
    <text evidence="12">Lacks conserved residue(s) required for the propagation of feature annotation.</text>
</comment>
<evidence type="ECO:0000256" key="7">
    <source>
        <dbReference type="ARBA" id="ARBA00022777"/>
    </source>
</evidence>
<proteinExistence type="inferred from homology"/>
<comment type="similarity">
    <text evidence="12">Belongs to the carbohydrate kinase PfkB family. Ribokinase subfamily.</text>
</comment>
<dbReference type="KEGG" id="bhc:JFL75_00185"/>
<feature type="active site" description="Proton acceptor" evidence="12">
    <location>
        <position position="253"/>
    </location>
</feature>
<dbReference type="InterPro" id="IPR002139">
    <property type="entry name" value="Ribo/fructo_kinase"/>
</dbReference>
<dbReference type="UniPathway" id="UPA00916">
    <property type="reaction ID" value="UER00889"/>
</dbReference>
<evidence type="ECO:0000313" key="14">
    <source>
        <dbReference type="EMBL" id="QQO09376.1"/>
    </source>
</evidence>
<feature type="binding site" evidence="12">
    <location>
        <position position="288"/>
    </location>
    <ligand>
        <name>K(+)</name>
        <dbReference type="ChEBI" id="CHEBI:29103"/>
    </ligand>
</feature>
<evidence type="ECO:0000256" key="6">
    <source>
        <dbReference type="ARBA" id="ARBA00022741"/>
    </source>
</evidence>
<evidence type="ECO:0000256" key="8">
    <source>
        <dbReference type="ARBA" id="ARBA00022840"/>
    </source>
</evidence>
<feature type="binding site" evidence="12">
    <location>
        <begin position="252"/>
        <end position="253"/>
    </location>
    <ligand>
        <name>ATP</name>
        <dbReference type="ChEBI" id="CHEBI:30616"/>
    </ligand>
</feature>
<dbReference type="CDD" id="cd01174">
    <property type="entry name" value="ribokinase"/>
    <property type="match status" value="1"/>
</dbReference>
<feature type="binding site" evidence="12">
    <location>
        <position position="140"/>
    </location>
    <ligand>
        <name>substrate</name>
    </ligand>
</feature>
<feature type="binding site" evidence="12">
    <location>
        <begin position="39"/>
        <end position="43"/>
    </location>
    <ligand>
        <name>substrate</name>
    </ligand>
</feature>
<evidence type="ECO:0000313" key="15">
    <source>
        <dbReference type="Proteomes" id="UP000595917"/>
    </source>
</evidence>
<keyword evidence="9 12" id="KW-0460">Magnesium</keyword>
<keyword evidence="12" id="KW-0963">Cytoplasm</keyword>
<dbReference type="PROSITE" id="PS00583">
    <property type="entry name" value="PFKB_KINASES_1"/>
    <property type="match status" value="1"/>
</dbReference>
<keyword evidence="7 12" id="KW-0418">Kinase</keyword>
<keyword evidence="6 12" id="KW-0547">Nucleotide-binding</keyword>
<dbReference type="Pfam" id="PF00294">
    <property type="entry name" value="PfkB"/>
    <property type="match status" value="1"/>
</dbReference>
<comment type="function">
    <text evidence="12">Catalyzes the phosphorylation of ribose at O-5 in a reaction requiring ATP and magnesium. The resulting D-ribose-5-phosphate can then be used either for sythesis of nucleotides, histidine, and tryptophan, or as a component of the pentose phosphate pathway.</text>
</comment>
<keyword evidence="11 12" id="KW-0119">Carbohydrate metabolism</keyword>
<feature type="binding site" evidence="12">
    <location>
        <position position="277"/>
    </location>
    <ligand>
        <name>ATP</name>
        <dbReference type="ChEBI" id="CHEBI:30616"/>
    </ligand>
</feature>
<evidence type="ECO:0000256" key="5">
    <source>
        <dbReference type="ARBA" id="ARBA00022723"/>
    </source>
</evidence>
<comment type="activity regulation">
    <text evidence="12">Activated by a monovalent cation that binds near, but not in, the active site. The most likely occupant of the site in vivo is potassium. Ion binding induces a conformational change that may alter substrate affinity.</text>
</comment>
<dbReference type="GO" id="GO:0005524">
    <property type="term" value="F:ATP binding"/>
    <property type="evidence" value="ECO:0007669"/>
    <property type="project" value="UniProtKB-UniRule"/>
</dbReference>
<feature type="binding site" evidence="12">
    <location>
        <position position="185"/>
    </location>
    <ligand>
        <name>ATP</name>
        <dbReference type="ChEBI" id="CHEBI:30616"/>
    </ligand>
</feature>
<evidence type="ECO:0000256" key="9">
    <source>
        <dbReference type="ARBA" id="ARBA00022842"/>
    </source>
</evidence>
<keyword evidence="10 12" id="KW-0630">Potassium</keyword>
<sequence length="310" mass="33191">MKRIAVIGSSNVDIVLQLDRFPAVGETVAGKKLDKFPGGKGANQAYACGRLGGNISFLSLVGSDEHGDLILENMKTAGVDYSRVETTGLQPTGSAYIYVNNEGKNTIVVLAGANGLCDVAYVQRHHEIIRDSDIVVLQMEVPEETVYHTVGSAFEAGKIIIFNPAPAPAEIPDEILSKIDYFTPNETELEKLSGKKTDSLPDIEEAARFFLNKGVKNVIVTLGSKGAMLVSPTVTKLYPPPDVHVVDTTAAGDTFNAAVAVRLAENSSVEDAIIFANFASSLSVSRNGAQSSIPDRTEVEKFIKEYGEQV</sequence>
<dbReference type="PRINTS" id="PR00990">
    <property type="entry name" value="RIBOKINASE"/>
</dbReference>
<dbReference type="EMBL" id="CP067089">
    <property type="protein sequence ID" value="QQO09376.1"/>
    <property type="molecule type" value="Genomic_DNA"/>
</dbReference>
<dbReference type="Proteomes" id="UP000595917">
    <property type="component" value="Chromosome"/>
</dbReference>
<comment type="catalytic activity">
    <reaction evidence="12">
        <text>D-ribose + ATP = D-ribose 5-phosphate + ADP + H(+)</text>
        <dbReference type="Rhea" id="RHEA:13697"/>
        <dbReference type="ChEBI" id="CHEBI:15378"/>
        <dbReference type="ChEBI" id="CHEBI:30616"/>
        <dbReference type="ChEBI" id="CHEBI:47013"/>
        <dbReference type="ChEBI" id="CHEBI:78346"/>
        <dbReference type="ChEBI" id="CHEBI:456216"/>
        <dbReference type="EC" id="2.7.1.15"/>
    </reaction>
</comment>
<dbReference type="GO" id="GO:0019303">
    <property type="term" value="P:D-ribose catabolic process"/>
    <property type="evidence" value="ECO:0007669"/>
    <property type="project" value="UniProtKB-UniRule"/>
</dbReference>
<dbReference type="SUPFAM" id="SSF53613">
    <property type="entry name" value="Ribokinase-like"/>
    <property type="match status" value="1"/>
</dbReference>
<dbReference type="EC" id="2.7.1.15" evidence="2 12"/>
<dbReference type="GO" id="GO:0004747">
    <property type="term" value="F:ribokinase activity"/>
    <property type="evidence" value="ECO:0007669"/>
    <property type="project" value="UniProtKB-UniRule"/>
</dbReference>
<evidence type="ECO:0000259" key="13">
    <source>
        <dbReference type="Pfam" id="PF00294"/>
    </source>
</evidence>
<evidence type="ECO:0000256" key="4">
    <source>
        <dbReference type="ARBA" id="ARBA00022679"/>
    </source>
</evidence>
<dbReference type="PROSITE" id="PS00584">
    <property type="entry name" value="PFKB_KINASES_2"/>
    <property type="match status" value="1"/>
</dbReference>
<comment type="similarity">
    <text evidence="1">Belongs to the carbohydrate kinase pfkB family.</text>
</comment>
<dbReference type="NCBIfam" id="TIGR02152">
    <property type="entry name" value="D_ribokin_bact"/>
    <property type="match status" value="1"/>
</dbReference>
<gene>
    <name evidence="12 14" type="primary">rbsK</name>
    <name evidence="14" type="ORF">JFL75_00185</name>
</gene>
<evidence type="ECO:0000256" key="1">
    <source>
        <dbReference type="ARBA" id="ARBA00005380"/>
    </source>
</evidence>
<feature type="binding site" evidence="12">
    <location>
        <position position="283"/>
    </location>
    <ligand>
        <name>K(+)</name>
        <dbReference type="ChEBI" id="CHEBI:29103"/>
    </ligand>
</feature>
<dbReference type="InterPro" id="IPR029056">
    <property type="entry name" value="Ribokinase-like"/>
</dbReference>